<keyword evidence="11" id="KW-1185">Reference proteome</keyword>
<feature type="compositionally biased region" description="Acidic residues" evidence="6">
    <location>
        <begin position="1150"/>
        <end position="1161"/>
    </location>
</feature>
<dbReference type="Pfam" id="PF11732">
    <property type="entry name" value="Thoc2"/>
    <property type="match status" value="1"/>
</dbReference>
<dbReference type="InterPro" id="IPR040007">
    <property type="entry name" value="Tho2"/>
</dbReference>
<dbReference type="GO" id="GO:0006406">
    <property type="term" value="P:mRNA export from nucleus"/>
    <property type="evidence" value="ECO:0007669"/>
    <property type="project" value="InterPro"/>
</dbReference>
<dbReference type="GeneID" id="27323978"/>
<accession>A0A0D1WR75</accession>
<gene>
    <name evidence="10" type="ORF">PV10_06133</name>
</gene>
<evidence type="ECO:0000256" key="3">
    <source>
        <dbReference type="ARBA" id="ARBA00019596"/>
    </source>
</evidence>
<feature type="domain" description="THO complex subunitTHOC2 N-terminal" evidence="8">
    <location>
        <begin position="857"/>
        <end position="932"/>
    </location>
</feature>
<comment type="subcellular location">
    <subcellularLocation>
        <location evidence="1">Nucleus</location>
    </subcellularLocation>
</comment>
<feature type="compositionally biased region" description="Basic and acidic residues" evidence="6">
    <location>
        <begin position="1544"/>
        <end position="1553"/>
    </location>
</feature>
<feature type="compositionally biased region" description="Basic residues" evidence="6">
    <location>
        <begin position="1"/>
        <end position="11"/>
    </location>
</feature>
<feature type="compositionally biased region" description="Basic and acidic residues" evidence="6">
    <location>
        <begin position="1698"/>
        <end position="1718"/>
    </location>
</feature>
<feature type="compositionally biased region" description="Basic and acidic residues" evidence="6">
    <location>
        <begin position="2214"/>
        <end position="2249"/>
    </location>
</feature>
<feature type="compositionally biased region" description="Low complexity" evidence="6">
    <location>
        <begin position="2121"/>
        <end position="2139"/>
    </location>
</feature>
<evidence type="ECO:0000313" key="11">
    <source>
        <dbReference type="Proteomes" id="UP000054302"/>
    </source>
</evidence>
<feature type="domain" description="THO complex subunitTHOC2 C-terminal" evidence="7">
    <location>
        <begin position="1216"/>
        <end position="1517"/>
    </location>
</feature>
<feature type="compositionally biased region" description="Polar residues" evidence="6">
    <location>
        <begin position="1605"/>
        <end position="1628"/>
    </location>
</feature>
<dbReference type="PANTHER" id="PTHR21597:SF0">
    <property type="entry name" value="THO COMPLEX SUBUNIT 2"/>
    <property type="match status" value="1"/>
</dbReference>
<evidence type="ECO:0000256" key="2">
    <source>
        <dbReference type="ARBA" id="ARBA00007857"/>
    </source>
</evidence>
<dbReference type="VEuPathDB" id="FungiDB:PV10_06133"/>
<dbReference type="GO" id="GO:0003729">
    <property type="term" value="F:mRNA binding"/>
    <property type="evidence" value="ECO:0007669"/>
    <property type="project" value="TreeGrafter"/>
</dbReference>
<feature type="compositionally biased region" description="Polar residues" evidence="6">
    <location>
        <begin position="2019"/>
        <end position="2033"/>
    </location>
</feature>
<keyword evidence="4" id="KW-0539">Nucleus</keyword>
<feature type="compositionally biased region" description="Low complexity" evidence="6">
    <location>
        <begin position="80"/>
        <end position="97"/>
    </location>
</feature>
<evidence type="ECO:0000256" key="4">
    <source>
        <dbReference type="ARBA" id="ARBA00023242"/>
    </source>
</evidence>
<dbReference type="GO" id="GO:0000445">
    <property type="term" value="C:THO complex part of transcription export complex"/>
    <property type="evidence" value="ECO:0007669"/>
    <property type="project" value="TreeGrafter"/>
</dbReference>
<dbReference type="PANTHER" id="PTHR21597">
    <property type="entry name" value="THO2 PROTEIN"/>
    <property type="match status" value="1"/>
</dbReference>
<protein>
    <recommendedName>
        <fullName evidence="3">THO complex subunit 2</fullName>
    </recommendedName>
</protein>
<feature type="compositionally biased region" description="Basic and acidic residues" evidence="6">
    <location>
        <begin position="2186"/>
        <end position="2207"/>
    </location>
</feature>
<dbReference type="RefSeq" id="XP_016223189.1">
    <property type="nucleotide sequence ID" value="XM_016370896.1"/>
</dbReference>
<proteinExistence type="inferred from homology"/>
<feature type="compositionally biased region" description="Basic and acidic residues" evidence="6">
    <location>
        <begin position="1631"/>
        <end position="1644"/>
    </location>
</feature>
<evidence type="ECO:0000313" key="10">
    <source>
        <dbReference type="EMBL" id="KIV91615.1"/>
    </source>
</evidence>
<feature type="coiled-coil region" evidence="5">
    <location>
        <begin position="1262"/>
        <end position="1293"/>
    </location>
</feature>
<comment type="similarity">
    <text evidence="2">Belongs to the THOC2 family.</text>
</comment>
<feature type="region of interest" description="Disordered" evidence="6">
    <location>
        <begin position="1534"/>
        <end position="2337"/>
    </location>
</feature>
<dbReference type="GO" id="GO:0006397">
    <property type="term" value="P:mRNA processing"/>
    <property type="evidence" value="ECO:0007669"/>
    <property type="project" value="InterPro"/>
</dbReference>
<feature type="domain" description="THO complex subunit 2 N-terminal" evidence="9">
    <location>
        <begin position="130"/>
        <end position="855"/>
    </location>
</feature>
<feature type="compositionally biased region" description="Basic and acidic residues" evidence="6">
    <location>
        <begin position="1943"/>
        <end position="1953"/>
    </location>
</feature>
<dbReference type="Pfam" id="PF16134">
    <property type="entry name" value="THOC2_N"/>
    <property type="match status" value="1"/>
</dbReference>
<dbReference type="InterPro" id="IPR021726">
    <property type="entry name" value="THO_THOC2_N"/>
</dbReference>
<name>A0A0D1WR75_EXOME</name>
<evidence type="ECO:0000256" key="6">
    <source>
        <dbReference type="SAM" id="MobiDB-lite"/>
    </source>
</evidence>
<feature type="compositionally biased region" description="Basic and acidic residues" evidence="6">
    <location>
        <begin position="1730"/>
        <end position="1796"/>
    </location>
</feature>
<dbReference type="Pfam" id="PF11262">
    <property type="entry name" value="Tho2"/>
    <property type="match status" value="1"/>
</dbReference>
<feature type="compositionally biased region" description="Basic and acidic residues" evidence="6">
    <location>
        <begin position="1671"/>
        <end position="1683"/>
    </location>
</feature>
<evidence type="ECO:0000256" key="5">
    <source>
        <dbReference type="SAM" id="Coils"/>
    </source>
</evidence>
<feature type="region of interest" description="Disordered" evidence="6">
    <location>
        <begin position="1125"/>
        <end position="1190"/>
    </location>
</feature>
<feature type="compositionally biased region" description="Gly residues" evidence="6">
    <location>
        <begin position="2267"/>
        <end position="2277"/>
    </location>
</feature>
<feature type="region of interest" description="Disordered" evidence="6">
    <location>
        <begin position="1"/>
        <end position="126"/>
    </location>
</feature>
<feature type="compositionally biased region" description="Basic and acidic residues" evidence="6">
    <location>
        <begin position="1869"/>
        <end position="1893"/>
    </location>
</feature>
<evidence type="ECO:0000256" key="1">
    <source>
        <dbReference type="ARBA" id="ARBA00004123"/>
    </source>
</evidence>
<keyword evidence="5" id="KW-0175">Coiled coil</keyword>
<dbReference type="InterPro" id="IPR021418">
    <property type="entry name" value="THO_THOC2_C"/>
</dbReference>
<feature type="compositionally biased region" description="Basic and acidic residues" evidence="6">
    <location>
        <begin position="1918"/>
        <end position="1934"/>
    </location>
</feature>
<organism evidence="10 11">
    <name type="scientific">Exophiala mesophila</name>
    <name type="common">Black yeast-like fungus</name>
    <dbReference type="NCBI Taxonomy" id="212818"/>
    <lineage>
        <taxon>Eukaryota</taxon>
        <taxon>Fungi</taxon>
        <taxon>Dikarya</taxon>
        <taxon>Ascomycota</taxon>
        <taxon>Pezizomycotina</taxon>
        <taxon>Eurotiomycetes</taxon>
        <taxon>Chaetothyriomycetidae</taxon>
        <taxon>Chaetothyriales</taxon>
        <taxon>Herpotrichiellaceae</taxon>
        <taxon>Exophiala</taxon>
    </lineage>
</organism>
<feature type="region of interest" description="Disordered" evidence="6">
    <location>
        <begin position="565"/>
        <end position="593"/>
    </location>
</feature>
<dbReference type="EMBL" id="KN847523">
    <property type="protein sequence ID" value="KIV91615.1"/>
    <property type="molecule type" value="Genomic_DNA"/>
</dbReference>
<sequence length="2337" mass="258199">MPPYAGRKRSRPDRTYSDEHQNTRPSPHRPENLNLAQHAHDPSGHDRDYQGRGGRGSRRSSRGGRGGALPFNPLSSSGETPQSTTPSNNPTPSANDSMGPTSIAPPTSDPPKIRLTAPPPPSQPLSHVYITEDVLQSWDQGGSQKVLGHAQEGLQDEDGPILTAVMHELVQVVIYGKLEPSLAGDLVKAFFDSEPSQDTSSDKITPTTAEAALLDTISVFFEANPSLPVDRLTLFLQASGISSELLRLELDAALLEKLELIRNTFSRVLIRKQTNFLYRQANFNLMREESEGFAKLITELFTTSNNEAPTGEVVEDTVEKVKAMIGAFDLDVGRSLDVVLDVFGSVLVKQFRFFVKFLRASPWWPRQSASAKKLGANAGIPRWALPGSPDWHLTDEQRQLVALETLERDVAFWPMAKEQGLKAFYLLGRAPVSQEQLDRAAEAPADDLQAAWIRETGTTPPFGNCDAAQLLGFKLRFYSTSAARDDSDILPENLIYLSALLIKIGFISLKDLYPHIWKPDDAMEELKQQKMKEKAEREAAAKPGAGMKNALAMAGALVDDTAAPIPSRLRETTTRPSTPAKETESDAANAKNNNEPADQKVLLLKSLLAIGALPEALFILGRFPWLIDLYPELPEYIYRILHHCLSKVYGDVRPLQERSTLRNAAPLYETDVPGLQKGQVRVQDATERKTLRWPMLDKSDCADGVDYRFYWDEWNDNVPVCQSVDDIFTLCDTLLSLVDVKIGQDSGLLLKLARIGKHSLVTDRSESNRARWLDLSKRILLPALSLTKSNAGAVNEVFELISNFPVSVRYQLYLEWSSGRTSRKPDVKAAFDLAKAETRDILKRISNTNVRPMARALAKVAFANPHVVVTTALPQIEVYDSISEVFVEGARYFTDLGYDVLTWAVVSSMARTGRQRIQEGGMFTSKWLIALSQFAGKIYKRYGMMRPGPVLQYVVEQLDKGNTADLKMLEQVVASMGGITTDTSYNDAQLQAMGGGPLLQSQTILQVLDQRHESKKTSERLMKSLHDTGLAAKILISMAQQSQDCVFNDSTAPLKAIGNTYDEVQRVMEQYMDLLRHNLSPEEFRNTIPDVTSLLLDYEIRPEVAFWISRNVLAQQMIEYDKATREQLAEESGESNALNQDLGNMNGGSSEEDGEAEDSENGETPLNVSTPDAGMDLDIPPKTPTAEQDHVDCWHPVMKNVMSTVQRHLPEQVSDIIGTGFYSTFWQLSLYDIIIPGKSYEDEISRQKKKIAAISADRTDVSVAGTRKKEQAKKELQELMDKLLAENRQHLKASAESKARLAREKEQWFVGKARLNEELNMALMEHCFLPRLLSSPLDAYFSFKFLKYLQSAGTPNFRTLGFIDVFFRPARLNSLIFTCTSKESDNLGRFLNELLKDLSRWHNSKQTYEREAWGVKKNLPGFALKVESGKVVTLLEYQKFRNILFKWHSSLFNALVRCLTSPEYMHVRNAISVLRAVAGFYPSVNTHGVGLQKAVDKLGESDKEDLKVSSQALLGALHKREKVWISPVMFREGQEKVTAPEQKPTQERAKAVERATSTPKLATGTEPTGEVKDTIMVDSAPKARPSIEKNETEERKATKPEATSERSNPVTKPATSNGASTPSRQTVETSSSRDSRQTRQDLPKPHNLPRRVSPSHAPPERPPSHLPNRPEVPESRNGHREPLRQSVRAGADLARSGSDPRQDLRPDSRGYPPRDLRPGYRGLEPPPYEDYERPSRRYERQDGPPHGLRDDRGYPRDRDHDRLAAAQDRSRPAGRDRPALRPPPDRTEREPRESGPRSRPPLGEEPSVADITSQKPTSQRRESPGRSANVSINPERASQIEGPGDQRPSGPLRNQREEGSARSSRPSSPRRDEERRQGRRNNDERPVERRSEAPGRTAGPHPSMSADQSPLNPGPRGGGRDHARDAREPREPRFPRQPPVDMQHGRLEQEPPHRGSGTPNTERPQSIDVPSGPRTRPPPPVNVAKARLPAVDTQSSSSPPQHDRPTPTGPSSRRHGRNGSYNDAASTPSTPDTSGVHPARLMQIDQSNEGPRQHQTSGLPPPNHAPAGPRGHPPAGAPSGPSPTSRGPPPSLPVVESGAGRGSRGGRTALSAVNNTLAQAGSGSSSRGRGSGVRQNSGSFGAPMQPPPPPPPGGPPSNGYGAQQDLFAGSNPNEMPLGSRQTPSRHGSERERERRSDYSDDRGSERRSSRHSSRHDESRGEREHGGRGDGREGKEDRHGERMSRRDEGMGHGPGYMGRQEGDDRRGGSGSGSGGGYSRSGPPNGREEHASRKHGRSDEAGPYGSGGPGERGGERPGDRPGRGGARVASENKRPRRGP</sequence>
<dbReference type="STRING" id="212818.A0A0D1WR75"/>
<evidence type="ECO:0000259" key="9">
    <source>
        <dbReference type="Pfam" id="PF16134"/>
    </source>
</evidence>
<feature type="compositionally biased region" description="Basic and acidic residues" evidence="6">
    <location>
        <begin position="38"/>
        <end position="50"/>
    </location>
</feature>
<feature type="compositionally biased region" description="Pro residues" evidence="6">
    <location>
        <begin position="2144"/>
        <end position="2155"/>
    </location>
</feature>
<reference evidence="10 11" key="1">
    <citation type="submission" date="2015-01" db="EMBL/GenBank/DDBJ databases">
        <title>The Genome Sequence of Exophiala mesophila CBS40295.</title>
        <authorList>
            <consortium name="The Broad Institute Genomics Platform"/>
            <person name="Cuomo C."/>
            <person name="de Hoog S."/>
            <person name="Gorbushina A."/>
            <person name="Stielow B."/>
            <person name="Teixiera M."/>
            <person name="Abouelleil A."/>
            <person name="Chapman S.B."/>
            <person name="Priest M."/>
            <person name="Young S.K."/>
            <person name="Wortman J."/>
            <person name="Nusbaum C."/>
            <person name="Birren B."/>
        </authorList>
    </citation>
    <scope>NUCLEOTIDE SEQUENCE [LARGE SCALE GENOMIC DNA]</scope>
    <source>
        <strain evidence="10 11">CBS 40295</strain>
    </source>
</reference>
<dbReference type="Proteomes" id="UP000054302">
    <property type="component" value="Unassembled WGS sequence"/>
</dbReference>
<dbReference type="OMA" id="QERWTCI"/>
<dbReference type="OrthoDB" id="29024at2759"/>
<feature type="compositionally biased region" description="Polar residues" evidence="6">
    <location>
        <begin position="1134"/>
        <end position="1143"/>
    </location>
</feature>
<feature type="compositionally biased region" description="Basic and acidic residues" evidence="6">
    <location>
        <begin position="2310"/>
        <end position="2320"/>
    </location>
</feature>
<feature type="compositionally biased region" description="Basic and acidic residues" evidence="6">
    <location>
        <begin position="12"/>
        <end position="22"/>
    </location>
</feature>
<feature type="compositionally biased region" description="Basic and acidic residues" evidence="6">
    <location>
        <begin position="1585"/>
        <end position="1604"/>
    </location>
</feature>
<feature type="compositionally biased region" description="Polar residues" evidence="6">
    <location>
        <begin position="2044"/>
        <end position="2057"/>
    </location>
</feature>
<dbReference type="InterPro" id="IPR032302">
    <property type="entry name" value="THOC2_N"/>
</dbReference>
<dbReference type="HOGENOM" id="CLU_000511_1_0_1"/>
<evidence type="ECO:0000259" key="7">
    <source>
        <dbReference type="Pfam" id="PF11262"/>
    </source>
</evidence>
<evidence type="ECO:0000259" key="8">
    <source>
        <dbReference type="Pfam" id="PF11732"/>
    </source>
</evidence>